<dbReference type="Proteomes" id="UP000269193">
    <property type="component" value="Segment"/>
</dbReference>
<accession>A0A3S8NEZ5</accession>
<evidence type="ECO:0000313" key="1">
    <source>
        <dbReference type="EMBL" id="AZI75836.1"/>
    </source>
</evidence>
<sequence length="142" mass="16385">MNIQTQVQKGIQDLSLFLREKGFRVQILSTPQSVSINAVSELMDSRLVHYGKNSIGKSVIVYAGSYTSVITRNVKVRIYHKGLSVTRFVIDTLAVEYNTNTLEVKVFMPNGRTYAFHGYVDYEIRRRERAFYVQLVLNRVME</sequence>
<keyword evidence="2" id="KW-1185">Reference proteome</keyword>
<dbReference type="EMBL" id="MK064564">
    <property type="protein sequence ID" value="AZI75836.1"/>
    <property type="molecule type" value="Genomic_DNA"/>
</dbReference>
<organism evidence="1 2">
    <name type="scientific">Sulfolobales Beppu filamentous virus 3</name>
    <dbReference type="NCBI Taxonomy" id="2493124"/>
    <lineage>
        <taxon>Viruses</taxon>
        <taxon>Adnaviria</taxon>
        <taxon>Zilligvirae</taxon>
        <taxon>Taleaviricota</taxon>
        <taxon>Tokiviricetes</taxon>
        <taxon>Ligamenvirales</taxon>
        <taxon>Lipothrixviridae</taxon>
        <taxon>Deltalipothrixvirus</taxon>
        <taxon>Deltalipothrixvirus beppuense</taxon>
        <taxon>Deltalipothrixvirus SBFV3</taxon>
    </lineage>
</organism>
<name>A0A3S8NEZ5_9VIRU</name>
<evidence type="ECO:0000313" key="2">
    <source>
        <dbReference type="Proteomes" id="UP000269193"/>
    </source>
</evidence>
<protein>
    <submittedName>
        <fullName evidence="1">Uncharacterized protein</fullName>
    </submittedName>
</protein>
<gene>
    <name evidence="1" type="ORF">SBFV3_gp01</name>
</gene>
<reference evidence="1 2" key="1">
    <citation type="journal article" date="2018" name="Environ. Microbiol.">
        <title>New archaeal viruses discovered by metagenomic analysis of viral communities in enrichment cultures.</title>
        <authorList>
            <person name="Liu Y."/>
            <person name="Brandt D."/>
            <person name="Ishino S."/>
            <person name="Ishino Y."/>
            <person name="Koonin E.V."/>
            <person name="Kalinowski J."/>
            <person name="Krupovic M."/>
            <person name="Prangishvili D."/>
        </authorList>
    </citation>
    <scope>NUCLEOTIDE SEQUENCE [LARGE SCALE GENOMIC DNA]</scope>
</reference>
<proteinExistence type="predicted"/>